<evidence type="ECO:0000313" key="1">
    <source>
        <dbReference type="EMBL" id="RUR84099.1"/>
    </source>
</evidence>
<keyword evidence="2" id="KW-1185">Reference proteome</keyword>
<reference evidence="1 2" key="1">
    <citation type="journal article" date="2019" name="Genome Biol. Evol.">
        <title>Day and night: Metabolic profiles and evolutionary relationships of six axenic non-marine cyanobacteria.</title>
        <authorList>
            <person name="Will S.E."/>
            <person name="Henke P."/>
            <person name="Boedeker C."/>
            <person name="Huang S."/>
            <person name="Brinkmann H."/>
            <person name="Rohde M."/>
            <person name="Jarek M."/>
            <person name="Friedl T."/>
            <person name="Seufert S."/>
            <person name="Schumacher M."/>
            <person name="Overmann J."/>
            <person name="Neumann-Schaal M."/>
            <person name="Petersen J."/>
        </authorList>
    </citation>
    <scope>NUCLEOTIDE SEQUENCE [LARGE SCALE GENOMIC DNA]</scope>
    <source>
        <strain evidence="1 2">PCC 6912</strain>
    </source>
</reference>
<sequence length="90" mass="10596">MKNNGMCIQSNDTELQLKFSHSSISILWKFLGVFCQKIGKFLRESQELQVWQKVDRNGNIYWRAYDPITGKSFTSGSESDIRAWIEQLYR</sequence>
<dbReference type="Proteomes" id="UP000268857">
    <property type="component" value="Unassembled WGS sequence"/>
</dbReference>
<organism evidence="1 2">
    <name type="scientific">Chlorogloeopsis fritschii PCC 6912</name>
    <dbReference type="NCBI Taxonomy" id="211165"/>
    <lineage>
        <taxon>Bacteria</taxon>
        <taxon>Bacillati</taxon>
        <taxon>Cyanobacteriota</taxon>
        <taxon>Cyanophyceae</taxon>
        <taxon>Nostocales</taxon>
        <taxon>Chlorogloeopsidaceae</taxon>
        <taxon>Chlorogloeopsis</taxon>
    </lineage>
</organism>
<dbReference type="RefSeq" id="WP_016873511.1">
    <property type="nucleotide sequence ID" value="NZ_AJLN01000045.1"/>
</dbReference>
<dbReference type="EMBL" id="RSCJ01000005">
    <property type="protein sequence ID" value="RUR84099.1"/>
    <property type="molecule type" value="Genomic_DNA"/>
</dbReference>
<evidence type="ECO:0000313" key="2">
    <source>
        <dbReference type="Proteomes" id="UP000268857"/>
    </source>
</evidence>
<gene>
    <name evidence="1" type="ORF">PCC6912_16930</name>
</gene>
<name>A0A433NM20_CHLFR</name>
<protein>
    <submittedName>
        <fullName evidence="1">Uncharacterized protein</fullName>
    </submittedName>
</protein>
<dbReference type="AlphaFoldDB" id="A0A433NM20"/>
<accession>A0A433NM20</accession>
<proteinExistence type="predicted"/>
<dbReference type="STRING" id="211165.GCA_000317285_00952"/>
<comment type="caution">
    <text evidence="1">The sequence shown here is derived from an EMBL/GenBank/DDBJ whole genome shotgun (WGS) entry which is preliminary data.</text>
</comment>
<dbReference type="OrthoDB" id="426136at2"/>